<keyword evidence="3" id="KW-0808">Transferase</keyword>
<keyword evidence="4" id="KW-0547">Nucleotide-binding</keyword>
<dbReference type="GO" id="GO:0030246">
    <property type="term" value="F:carbohydrate binding"/>
    <property type="evidence" value="ECO:0007669"/>
    <property type="project" value="UniProtKB-KW"/>
</dbReference>
<dbReference type="PANTHER" id="PTHR45707">
    <property type="entry name" value="C2 CALCIUM/LIPID-BINDING PLANT PHOSPHORIBOSYLTRANSFERASE FAMILY PROTEIN"/>
    <property type="match status" value="1"/>
</dbReference>
<organism evidence="10 11">
    <name type="scientific">Dichanthelium oligosanthes</name>
    <dbReference type="NCBI Taxonomy" id="888268"/>
    <lineage>
        <taxon>Eukaryota</taxon>
        <taxon>Viridiplantae</taxon>
        <taxon>Streptophyta</taxon>
        <taxon>Embryophyta</taxon>
        <taxon>Tracheophyta</taxon>
        <taxon>Spermatophyta</taxon>
        <taxon>Magnoliopsida</taxon>
        <taxon>Liliopsida</taxon>
        <taxon>Poales</taxon>
        <taxon>Poaceae</taxon>
        <taxon>PACMAD clade</taxon>
        <taxon>Panicoideae</taxon>
        <taxon>Panicodae</taxon>
        <taxon>Paniceae</taxon>
        <taxon>Dichantheliinae</taxon>
        <taxon>Dichanthelium</taxon>
    </lineage>
</organism>
<comment type="catalytic activity">
    <reaction evidence="8">
        <text>L-seryl-[protein] + ATP = O-phospho-L-seryl-[protein] + ADP + H(+)</text>
        <dbReference type="Rhea" id="RHEA:17989"/>
        <dbReference type="Rhea" id="RHEA-COMP:9863"/>
        <dbReference type="Rhea" id="RHEA-COMP:11604"/>
        <dbReference type="ChEBI" id="CHEBI:15378"/>
        <dbReference type="ChEBI" id="CHEBI:29999"/>
        <dbReference type="ChEBI" id="CHEBI:30616"/>
        <dbReference type="ChEBI" id="CHEBI:83421"/>
        <dbReference type="ChEBI" id="CHEBI:456216"/>
        <dbReference type="EC" id="2.7.11.1"/>
    </reaction>
</comment>
<gene>
    <name evidence="10" type="ORF">BAE44_0022056</name>
</gene>
<evidence type="ECO:0000256" key="6">
    <source>
        <dbReference type="ARBA" id="ARBA00022840"/>
    </source>
</evidence>
<reference evidence="10 11" key="1">
    <citation type="submission" date="2016-09" db="EMBL/GenBank/DDBJ databases">
        <title>The draft genome of Dichanthelium oligosanthes: A C3 panicoid grass species.</title>
        <authorList>
            <person name="Studer A.J."/>
            <person name="Schnable J.C."/>
            <person name="Brutnell T.P."/>
        </authorList>
    </citation>
    <scope>NUCLEOTIDE SEQUENCE [LARGE SCALE GENOMIC DNA]</scope>
    <source>
        <strain evidence="11">cv. Kellogg 1175</strain>
        <tissue evidence="10">Leaf</tissue>
    </source>
</reference>
<dbReference type="GO" id="GO:0004674">
    <property type="term" value="F:protein serine/threonine kinase activity"/>
    <property type="evidence" value="ECO:0007669"/>
    <property type="project" value="UniProtKB-KW"/>
</dbReference>
<keyword evidence="10" id="KW-0675">Receptor</keyword>
<dbReference type="EC" id="2.7.11.1" evidence="1"/>
<keyword evidence="10" id="KW-0430">Lectin</keyword>
<comment type="catalytic activity">
    <reaction evidence="7">
        <text>L-threonyl-[protein] + ATP = O-phospho-L-threonyl-[protein] + ADP + H(+)</text>
        <dbReference type="Rhea" id="RHEA:46608"/>
        <dbReference type="Rhea" id="RHEA-COMP:11060"/>
        <dbReference type="Rhea" id="RHEA-COMP:11605"/>
        <dbReference type="ChEBI" id="CHEBI:15378"/>
        <dbReference type="ChEBI" id="CHEBI:30013"/>
        <dbReference type="ChEBI" id="CHEBI:30616"/>
        <dbReference type="ChEBI" id="CHEBI:61977"/>
        <dbReference type="ChEBI" id="CHEBI:456216"/>
        <dbReference type="EC" id="2.7.11.1"/>
    </reaction>
</comment>
<dbReference type="AlphaFoldDB" id="A0A1E5UVX2"/>
<evidence type="ECO:0000313" key="10">
    <source>
        <dbReference type="EMBL" id="OEL16925.1"/>
    </source>
</evidence>
<dbReference type="OrthoDB" id="688838at2759"/>
<sequence length="131" mass="14804">LTKSCFTNADESSGHDWHTRYKIIKGICCGLHYLHEECKSQIKASIIHLDLKPSNILLDENMVPKVADFGLSRLFEDNKTQTHATFISGSLGYMAPEYLSGRIITTKTDIYNLGVIIMEIITGNKHYTMTH</sequence>
<evidence type="ECO:0000256" key="2">
    <source>
        <dbReference type="ARBA" id="ARBA00022527"/>
    </source>
</evidence>
<protein>
    <recommendedName>
        <fullName evidence="1">non-specific serine/threonine protein kinase</fullName>
        <ecNumber evidence="1">2.7.11.1</ecNumber>
    </recommendedName>
</protein>
<evidence type="ECO:0000259" key="9">
    <source>
        <dbReference type="PROSITE" id="PS50011"/>
    </source>
</evidence>
<comment type="caution">
    <text evidence="10">The sequence shown here is derived from an EMBL/GenBank/DDBJ whole genome shotgun (WGS) entry which is preliminary data.</text>
</comment>
<dbReference type="Proteomes" id="UP000095767">
    <property type="component" value="Unassembled WGS sequence"/>
</dbReference>
<feature type="non-terminal residue" evidence="10">
    <location>
        <position position="1"/>
    </location>
</feature>
<keyword evidence="6" id="KW-0067">ATP-binding</keyword>
<dbReference type="PROSITE" id="PS00108">
    <property type="entry name" value="PROTEIN_KINASE_ST"/>
    <property type="match status" value="1"/>
</dbReference>
<keyword evidence="11" id="KW-1185">Reference proteome</keyword>
<dbReference type="STRING" id="888268.A0A1E5UVX2"/>
<dbReference type="GO" id="GO:0005524">
    <property type="term" value="F:ATP binding"/>
    <property type="evidence" value="ECO:0007669"/>
    <property type="project" value="UniProtKB-KW"/>
</dbReference>
<proteinExistence type="predicted"/>
<dbReference type="SUPFAM" id="SSF56112">
    <property type="entry name" value="Protein kinase-like (PK-like)"/>
    <property type="match status" value="1"/>
</dbReference>
<dbReference type="InterPro" id="IPR011009">
    <property type="entry name" value="Kinase-like_dom_sf"/>
</dbReference>
<feature type="domain" description="Protein kinase" evidence="9">
    <location>
        <begin position="1"/>
        <end position="131"/>
    </location>
</feature>
<accession>A0A1E5UVX2</accession>
<dbReference type="FunFam" id="1.10.510.10:FF:001023">
    <property type="entry name" value="Os07g0541700 protein"/>
    <property type="match status" value="1"/>
</dbReference>
<dbReference type="InterPro" id="IPR008271">
    <property type="entry name" value="Ser/Thr_kinase_AS"/>
</dbReference>
<evidence type="ECO:0000256" key="1">
    <source>
        <dbReference type="ARBA" id="ARBA00012513"/>
    </source>
</evidence>
<dbReference type="Gene3D" id="1.10.510.10">
    <property type="entry name" value="Transferase(Phosphotransferase) domain 1"/>
    <property type="match status" value="1"/>
</dbReference>
<evidence type="ECO:0000256" key="4">
    <source>
        <dbReference type="ARBA" id="ARBA00022741"/>
    </source>
</evidence>
<evidence type="ECO:0000256" key="8">
    <source>
        <dbReference type="ARBA" id="ARBA00048679"/>
    </source>
</evidence>
<dbReference type="Pfam" id="PF00069">
    <property type="entry name" value="Pkinase"/>
    <property type="match status" value="1"/>
</dbReference>
<name>A0A1E5UVX2_9POAL</name>
<feature type="non-terminal residue" evidence="10">
    <location>
        <position position="131"/>
    </location>
</feature>
<evidence type="ECO:0000256" key="5">
    <source>
        <dbReference type="ARBA" id="ARBA00022777"/>
    </source>
</evidence>
<evidence type="ECO:0000256" key="3">
    <source>
        <dbReference type="ARBA" id="ARBA00022679"/>
    </source>
</evidence>
<evidence type="ECO:0000256" key="7">
    <source>
        <dbReference type="ARBA" id="ARBA00047899"/>
    </source>
</evidence>
<dbReference type="InterPro" id="IPR000719">
    <property type="entry name" value="Prot_kinase_dom"/>
</dbReference>
<dbReference type="PANTHER" id="PTHR45707:SF76">
    <property type="entry name" value="PROTEIN KINASE DOMAIN-CONTAINING PROTEIN"/>
    <property type="match status" value="1"/>
</dbReference>
<evidence type="ECO:0000313" key="11">
    <source>
        <dbReference type="Proteomes" id="UP000095767"/>
    </source>
</evidence>
<keyword evidence="2" id="KW-0723">Serine/threonine-protein kinase</keyword>
<keyword evidence="5 10" id="KW-0418">Kinase</keyword>
<dbReference type="EMBL" id="LWDX02061567">
    <property type="protein sequence ID" value="OEL16925.1"/>
    <property type="molecule type" value="Genomic_DNA"/>
</dbReference>
<dbReference type="PROSITE" id="PS50011">
    <property type="entry name" value="PROTEIN_KINASE_DOM"/>
    <property type="match status" value="1"/>
</dbReference>